<keyword evidence="2" id="KW-0819">tRNA processing</keyword>
<evidence type="ECO:0000256" key="2">
    <source>
        <dbReference type="HAMAP-Rule" id="MF_01037"/>
    </source>
</evidence>
<keyword evidence="2" id="KW-0963">Cytoplasm</keyword>
<feature type="domain" description="MnmG N-terminal" evidence="3">
    <location>
        <begin position="7"/>
        <end position="371"/>
    </location>
</feature>
<keyword evidence="2" id="KW-0274">FAD</keyword>
<keyword evidence="2" id="KW-0808">Transferase</keyword>
<dbReference type="NCBIfam" id="TIGR00137">
    <property type="entry name" value="gid_trmFO"/>
    <property type="match status" value="1"/>
</dbReference>
<dbReference type="NCBIfam" id="NF003739">
    <property type="entry name" value="PRK05335.1"/>
    <property type="match status" value="1"/>
</dbReference>
<dbReference type="RefSeq" id="WP_228857284.1">
    <property type="nucleotide sequence ID" value="NZ_AP024086.1"/>
</dbReference>
<dbReference type="GO" id="GO:0030488">
    <property type="term" value="P:tRNA methylation"/>
    <property type="evidence" value="ECO:0007669"/>
    <property type="project" value="TreeGrafter"/>
</dbReference>
<comment type="cofactor">
    <cofactor evidence="1 2">
        <name>FAD</name>
        <dbReference type="ChEBI" id="CHEBI:57692"/>
    </cofactor>
</comment>
<dbReference type="AlphaFoldDB" id="A0A8D5FIC1"/>
<protein>
    <recommendedName>
        <fullName evidence="2">Methylenetetrahydrofolate--tRNA-(uracil-5-)-methyltransferase TrmFO</fullName>
        <ecNumber evidence="2">2.1.1.74</ecNumber>
    </recommendedName>
    <alternativeName>
        <fullName evidence="2">Folate-dependent tRNA (uracil-5-)-methyltransferase</fullName>
    </alternativeName>
    <alternativeName>
        <fullName evidence="2">Folate-dependent tRNA(M-5-U54)-methyltransferase</fullName>
    </alternativeName>
</protein>
<dbReference type="Pfam" id="PF01134">
    <property type="entry name" value="GIDA"/>
    <property type="match status" value="1"/>
</dbReference>
<dbReference type="InterPro" id="IPR040131">
    <property type="entry name" value="MnmG_N"/>
</dbReference>
<dbReference type="GO" id="GO:0047151">
    <property type="term" value="F:tRNA (uracil(54)-C5)-methyltransferase activity, 5,10-methylenetetrahydrofolate-dependent"/>
    <property type="evidence" value="ECO:0007669"/>
    <property type="project" value="UniProtKB-UniRule"/>
</dbReference>
<dbReference type="InterPro" id="IPR002218">
    <property type="entry name" value="MnmG-rel"/>
</dbReference>
<dbReference type="KEGG" id="dbk:DGMP_19480"/>
<dbReference type="Proteomes" id="UP000826725">
    <property type="component" value="Chromosome"/>
</dbReference>
<dbReference type="PROSITE" id="PS51257">
    <property type="entry name" value="PROKAR_LIPOPROTEIN"/>
    <property type="match status" value="1"/>
</dbReference>
<sequence>MTTKPSLTIIGGGLAGCEAAWQAACRKCRVTLIDMKPHTFSPAHNSEALAELVCSNSFRSNDLHSAVGLLKEEMRRCNSLIMTAAEKTAVPAGKALAVDREQFAGKITEEMEKHPLIEIIREEVTRMPEESSSVTILATGPLTSEPLAQSLAELTGRERLSFYDAIAPIVYAESLDMNIVYCKSRYDDGPGDYLNCPMDRESYLQFIEELANGKYVPLKQFEEAKYFEGCLPVEIILSRGVDTLRYGPMKPVGLEDPKTGKIPYAVVQLRKENREGTTYNMVGFQTKLTYREQKRIFRMIPGMEQAEFARYGSIHRNTFICAPELLEPTLQFKKRPDLLLAGQLSGVEGYIESAAMGMLAGINGARLSTGQSPVVPPPETALGALISHLTMSEAEKFQPSNVNFGLFPPWKKKVPKKLRPKLRAQAGLAELELWMQKENI</sequence>
<dbReference type="InterPro" id="IPR004417">
    <property type="entry name" value="TrmFO"/>
</dbReference>
<dbReference type="EMBL" id="AP024086">
    <property type="protein sequence ID" value="BCL61255.1"/>
    <property type="molecule type" value="Genomic_DNA"/>
</dbReference>
<dbReference type="GO" id="GO:0050660">
    <property type="term" value="F:flavin adenine dinucleotide binding"/>
    <property type="evidence" value="ECO:0007669"/>
    <property type="project" value="UniProtKB-UniRule"/>
</dbReference>
<keyword evidence="5" id="KW-1185">Reference proteome</keyword>
<dbReference type="PANTHER" id="PTHR11806">
    <property type="entry name" value="GLUCOSE INHIBITED DIVISION PROTEIN A"/>
    <property type="match status" value="1"/>
</dbReference>
<gene>
    <name evidence="2 4" type="primary">trmFO</name>
    <name evidence="4" type="ORF">DGMP_19480</name>
</gene>
<accession>A0A8D5FIC1</accession>
<comment type="subcellular location">
    <subcellularLocation>
        <location evidence="2">Cytoplasm</location>
    </subcellularLocation>
</comment>
<comment type="function">
    <text evidence="2">Catalyzes the folate-dependent formation of 5-methyl-uridine at position 54 (M-5-U54) in all tRNAs.</text>
</comment>
<organism evidence="4 5">
    <name type="scientific">Desulfomarina profundi</name>
    <dbReference type="NCBI Taxonomy" id="2772557"/>
    <lineage>
        <taxon>Bacteria</taxon>
        <taxon>Pseudomonadati</taxon>
        <taxon>Thermodesulfobacteriota</taxon>
        <taxon>Desulfobulbia</taxon>
        <taxon>Desulfobulbales</taxon>
        <taxon>Desulfobulbaceae</taxon>
        <taxon>Desulfomarina</taxon>
    </lineage>
</organism>
<dbReference type="EC" id="2.1.1.74" evidence="2"/>
<reference evidence="4" key="1">
    <citation type="submission" date="2020-09" db="EMBL/GenBank/DDBJ databases">
        <title>Desulfogranum mesoprofundum gen. nov., sp. nov., a novel mesophilic, sulfate-reducing chemolithoautotroph isolated from a deep-sea hydrothermal vent chimney in the Suiyo Seamount.</title>
        <authorList>
            <person name="Hashimoto Y."/>
            <person name="Nakagawa S."/>
        </authorList>
    </citation>
    <scope>NUCLEOTIDE SEQUENCE</scope>
    <source>
        <strain evidence="4">KT2</strain>
    </source>
</reference>
<dbReference type="PANTHER" id="PTHR11806:SF2">
    <property type="entry name" value="METHYLENETETRAHYDROFOLATE--TRNA-(URACIL-5-)-METHYLTRANSFERASE TRMFO"/>
    <property type="match status" value="1"/>
</dbReference>
<comment type="catalytic activity">
    <reaction evidence="2">
        <text>uridine(54) in tRNA + (6R)-5,10-methylene-5,6,7,8-tetrahydrofolate + NADH + H(+) = 5-methyluridine(54) in tRNA + (6S)-5,6,7,8-tetrahydrofolate + NAD(+)</text>
        <dbReference type="Rhea" id="RHEA:16873"/>
        <dbReference type="Rhea" id="RHEA-COMP:10167"/>
        <dbReference type="Rhea" id="RHEA-COMP:10193"/>
        <dbReference type="ChEBI" id="CHEBI:15378"/>
        <dbReference type="ChEBI" id="CHEBI:15636"/>
        <dbReference type="ChEBI" id="CHEBI:57453"/>
        <dbReference type="ChEBI" id="CHEBI:57540"/>
        <dbReference type="ChEBI" id="CHEBI:57945"/>
        <dbReference type="ChEBI" id="CHEBI:65315"/>
        <dbReference type="ChEBI" id="CHEBI:74447"/>
        <dbReference type="EC" id="2.1.1.74"/>
    </reaction>
</comment>
<evidence type="ECO:0000259" key="3">
    <source>
        <dbReference type="Pfam" id="PF01134"/>
    </source>
</evidence>
<comment type="similarity">
    <text evidence="2">Belongs to the MnmG family. TrmFO subfamily.</text>
</comment>
<keyword evidence="2" id="KW-0521">NADP</keyword>
<feature type="binding site" evidence="2">
    <location>
        <begin position="11"/>
        <end position="16"/>
    </location>
    <ligand>
        <name>FAD</name>
        <dbReference type="ChEBI" id="CHEBI:57692"/>
    </ligand>
</feature>
<dbReference type="HAMAP" id="MF_01037">
    <property type="entry name" value="TrmFO"/>
    <property type="match status" value="1"/>
</dbReference>
<keyword evidence="2" id="KW-0520">NAD</keyword>
<keyword evidence="2" id="KW-0489">Methyltransferase</keyword>
<evidence type="ECO:0000313" key="4">
    <source>
        <dbReference type="EMBL" id="BCL61255.1"/>
    </source>
</evidence>
<name>A0A8D5FIC1_9BACT</name>
<dbReference type="GO" id="GO:0002098">
    <property type="term" value="P:tRNA wobble uridine modification"/>
    <property type="evidence" value="ECO:0007669"/>
    <property type="project" value="TreeGrafter"/>
</dbReference>
<comment type="catalytic activity">
    <reaction evidence="2">
        <text>uridine(54) in tRNA + (6R)-5,10-methylene-5,6,7,8-tetrahydrofolate + NADPH + H(+) = 5-methyluridine(54) in tRNA + (6S)-5,6,7,8-tetrahydrofolate + NADP(+)</text>
        <dbReference type="Rhea" id="RHEA:62372"/>
        <dbReference type="Rhea" id="RHEA-COMP:10167"/>
        <dbReference type="Rhea" id="RHEA-COMP:10193"/>
        <dbReference type="ChEBI" id="CHEBI:15378"/>
        <dbReference type="ChEBI" id="CHEBI:15636"/>
        <dbReference type="ChEBI" id="CHEBI:57453"/>
        <dbReference type="ChEBI" id="CHEBI:57783"/>
        <dbReference type="ChEBI" id="CHEBI:58349"/>
        <dbReference type="ChEBI" id="CHEBI:65315"/>
        <dbReference type="ChEBI" id="CHEBI:74447"/>
        <dbReference type="EC" id="2.1.1.74"/>
    </reaction>
</comment>
<evidence type="ECO:0000256" key="1">
    <source>
        <dbReference type="ARBA" id="ARBA00001974"/>
    </source>
</evidence>
<dbReference type="GO" id="GO:0005829">
    <property type="term" value="C:cytosol"/>
    <property type="evidence" value="ECO:0007669"/>
    <property type="project" value="TreeGrafter"/>
</dbReference>
<evidence type="ECO:0000313" key="5">
    <source>
        <dbReference type="Proteomes" id="UP000826725"/>
    </source>
</evidence>
<keyword evidence="2" id="KW-0285">Flavoprotein</keyword>
<proteinExistence type="inferred from homology"/>